<proteinExistence type="predicted"/>
<dbReference type="Proteomes" id="UP001325479">
    <property type="component" value="Chromosome"/>
</dbReference>
<feature type="compositionally biased region" description="Polar residues" evidence="1">
    <location>
        <begin position="209"/>
        <end position="219"/>
    </location>
</feature>
<evidence type="ECO:0000313" key="2">
    <source>
        <dbReference type="EMBL" id="WQD81181.1"/>
    </source>
</evidence>
<protein>
    <submittedName>
        <fullName evidence="2">Electron transfer flavoprotein subunit beta/FixA family protein</fullName>
    </submittedName>
</protein>
<dbReference type="InterPro" id="IPR014729">
    <property type="entry name" value="Rossmann-like_a/b/a_fold"/>
</dbReference>
<evidence type="ECO:0000313" key="3">
    <source>
        <dbReference type="Proteomes" id="UP001325479"/>
    </source>
</evidence>
<feature type="region of interest" description="Disordered" evidence="1">
    <location>
        <begin position="203"/>
        <end position="229"/>
    </location>
</feature>
<accession>A0ABZ0WVC0</accession>
<evidence type="ECO:0000256" key="1">
    <source>
        <dbReference type="SAM" id="MobiDB-lite"/>
    </source>
</evidence>
<dbReference type="EMBL" id="CP139965">
    <property type="protein sequence ID" value="WQD81181.1"/>
    <property type="molecule type" value="Genomic_DNA"/>
</dbReference>
<dbReference type="RefSeq" id="WP_114812760.1">
    <property type="nucleotide sequence ID" value="NZ_CP139965.1"/>
</dbReference>
<reference evidence="2 3" key="1">
    <citation type="submission" date="2023-12" db="EMBL/GenBank/DDBJ databases">
        <title>Genome sequencing and assembly of bacterial species from a model synthetic community.</title>
        <authorList>
            <person name="Hogle S.L."/>
        </authorList>
    </citation>
    <scope>NUCLEOTIDE SEQUENCE [LARGE SCALE GENOMIC DNA]</scope>
    <source>
        <strain evidence="2 3">HAMBI 2494</strain>
    </source>
</reference>
<name>A0ABZ0WVC0_9BURK</name>
<dbReference type="Gene3D" id="3.40.50.620">
    <property type="entry name" value="HUPs"/>
    <property type="match status" value="1"/>
</dbReference>
<sequence length="295" mass="31058">MEARDGTRVKRIAVLVSVGRHPVSGVARYSRNDAAALEIGRTLAGRWGAQLDVLHAGDARNPALEGYLALGAERVEVLACGNADEDNEGAAVAALAARVQGYDLVLTGTCAEGAFDSGLLPYQLADRLGYPLVNAAVDVAPEPGMSGAAGTAAVRVRQFLPKGLRRAVAVTLPAVVAVHPLAAVAPRYAYARLRAGAIMAGRPEAAAQPGSQRGSQQALSGREQRTMTDEQPWTIGPIERKPVRLAAAEKRSGHARMLSATTTESRGGSVVIEGSSVEKAQVILRYLREHQLIDY</sequence>
<dbReference type="SUPFAM" id="SSF52402">
    <property type="entry name" value="Adenine nucleotide alpha hydrolases-like"/>
    <property type="match status" value="1"/>
</dbReference>
<gene>
    <name evidence="2" type="ORF">U0042_27495</name>
</gene>
<organism evidence="2 3">
    <name type="scientific">Paraburkholderia kururiensis</name>
    <dbReference type="NCBI Taxonomy" id="984307"/>
    <lineage>
        <taxon>Bacteria</taxon>
        <taxon>Pseudomonadati</taxon>
        <taxon>Pseudomonadota</taxon>
        <taxon>Betaproteobacteria</taxon>
        <taxon>Burkholderiales</taxon>
        <taxon>Burkholderiaceae</taxon>
        <taxon>Paraburkholderia</taxon>
    </lineage>
</organism>
<keyword evidence="3" id="KW-1185">Reference proteome</keyword>